<organism evidence="2 3">
    <name type="scientific">Actinomadura vinacea</name>
    <dbReference type="NCBI Taxonomy" id="115336"/>
    <lineage>
        <taxon>Bacteria</taxon>
        <taxon>Bacillati</taxon>
        <taxon>Actinomycetota</taxon>
        <taxon>Actinomycetes</taxon>
        <taxon>Streptosporangiales</taxon>
        <taxon>Thermomonosporaceae</taxon>
        <taxon>Actinomadura</taxon>
    </lineage>
</organism>
<keyword evidence="3" id="KW-1185">Reference proteome</keyword>
<sequence>MEPVTWRKARRSNDQGGECVELARLPGAVAVRDSKDPEGPKLLVSREVFRAFAASLKK</sequence>
<accession>A0ABP5WKS3</accession>
<dbReference type="Pfam" id="PF04149">
    <property type="entry name" value="DUF397"/>
    <property type="match status" value="1"/>
</dbReference>
<protein>
    <recommendedName>
        <fullName evidence="1">DUF397 domain-containing protein</fullName>
    </recommendedName>
</protein>
<dbReference type="InterPro" id="IPR007278">
    <property type="entry name" value="DUF397"/>
</dbReference>
<dbReference type="EMBL" id="BAAARW010000019">
    <property type="protein sequence ID" value="GAA2429728.1"/>
    <property type="molecule type" value="Genomic_DNA"/>
</dbReference>
<gene>
    <name evidence="2" type="ORF">GCM10010191_49000</name>
</gene>
<evidence type="ECO:0000313" key="3">
    <source>
        <dbReference type="Proteomes" id="UP001501231"/>
    </source>
</evidence>
<dbReference type="Proteomes" id="UP001501231">
    <property type="component" value="Unassembled WGS sequence"/>
</dbReference>
<comment type="caution">
    <text evidence="2">The sequence shown here is derived from an EMBL/GenBank/DDBJ whole genome shotgun (WGS) entry which is preliminary data.</text>
</comment>
<name>A0ABP5WKS3_9ACTN</name>
<evidence type="ECO:0000259" key="1">
    <source>
        <dbReference type="Pfam" id="PF04149"/>
    </source>
</evidence>
<proteinExistence type="predicted"/>
<evidence type="ECO:0000313" key="2">
    <source>
        <dbReference type="EMBL" id="GAA2429728.1"/>
    </source>
</evidence>
<feature type="domain" description="DUF397" evidence="1">
    <location>
        <begin position="5"/>
        <end position="57"/>
    </location>
</feature>
<reference evidence="3" key="1">
    <citation type="journal article" date="2019" name="Int. J. Syst. Evol. Microbiol.">
        <title>The Global Catalogue of Microorganisms (GCM) 10K type strain sequencing project: providing services to taxonomists for standard genome sequencing and annotation.</title>
        <authorList>
            <consortium name="The Broad Institute Genomics Platform"/>
            <consortium name="The Broad Institute Genome Sequencing Center for Infectious Disease"/>
            <person name="Wu L."/>
            <person name="Ma J."/>
        </authorList>
    </citation>
    <scope>NUCLEOTIDE SEQUENCE [LARGE SCALE GENOMIC DNA]</scope>
    <source>
        <strain evidence="3">JCM 3325</strain>
    </source>
</reference>